<evidence type="ECO:0000259" key="5">
    <source>
        <dbReference type="Pfam" id="PF21317"/>
    </source>
</evidence>
<dbReference type="EMBL" id="LMAW01000947">
    <property type="protein sequence ID" value="KQK84900.1"/>
    <property type="molecule type" value="Genomic_DNA"/>
</dbReference>
<dbReference type="OrthoDB" id="1657402at2759"/>
<keyword evidence="2" id="KW-0378">Hydrolase</keyword>
<dbReference type="SUPFAM" id="SSF49785">
    <property type="entry name" value="Galactose-binding domain-like"/>
    <property type="match status" value="1"/>
</dbReference>
<dbReference type="Pfam" id="PF21467">
    <property type="entry name" value="BetaGal_gal-bd"/>
    <property type="match status" value="1"/>
</dbReference>
<name>A0A0Q3Q9C7_AMAAE</name>
<keyword evidence="8" id="KW-1185">Reference proteome</keyword>
<dbReference type="Pfam" id="PF01301">
    <property type="entry name" value="Glyco_hydro_35"/>
    <property type="match status" value="1"/>
</dbReference>
<feature type="domain" description="Beta-galactosidase galactose-binding" evidence="6">
    <location>
        <begin position="228"/>
        <end position="288"/>
    </location>
</feature>
<comment type="caution">
    <text evidence="7">The sequence shown here is derived from an EMBL/GenBank/DDBJ whole genome shotgun (WGS) entry which is preliminary data.</text>
</comment>
<proteinExistence type="inferred from homology"/>
<dbReference type="GO" id="GO:0004553">
    <property type="term" value="F:hydrolase activity, hydrolyzing O-glycosyl compounds"/>
    <property type="evidence" value="ECO:0007669"/>
    <property type="project" value="InterPro"/>
</dbReference>
<dbReference type="PRINTS" id="PR00742">
    <property type="entry name" value="GLHYDRLASE35"/>
</dbReference>
<evidence type="ECO:0000313" key="7">
    <source>
        <dbReference type="EMBL" id="KQK84900.1"/>
    </source>
</evidence>
<evidence type="ECO:0000259" key="4">
    <source>
        <dbReference type="Pfam" id="PF01301"/>
    </source>
</evidence>
<dbReference type="STRING" id="12930.A0A0Q3Q9C7"/>
<feature type="domain" description="Glycoside hydrolase 35 catalytic" evidence="4">
    <location>
        <begin position="20"/>
        <end position="55"/>
    </location>
</feature>
<dbReference type="GO" id="GO:0005975">
    <property type="term" value="P:carbohydrate metabolic process"/>
    <property type="evidence" value="ECO:0007669"/>
    <property type="project" value="InterPro"/>
</dbReference>
<dbReference type="SUPFAM" id="SSF51445">
    <property type="entry name" value="(Trans)glycosidases"/>
    <property type="match status" value="1"/>
</dbReference>
<dbReference type="Pfam" id="PF21317">
    <property type="entry name" value="BetaGal_ABD_1"/>
    <property type="match status" value="1"/>
</dbReference>
<evidence type="ECO:0000313" key="8">
    <source>
        <dbReference type="Proteomes" id="UP000051836"/>
    </source>
</evidence>
<dbReference type="Gene3D" id="2.60.120.260">
    <property type="entry name" value="Galactose-binding domain-like"/>
    <property type="match status" value="3"/>
</dbReference>
<dbReference type="InterPro" id="IPR048913">
    <property type="entry name" value="BetaGal_gal-bd"/>
</dbReference>
<comment type="similarity">
    <text evidence="1">Belongs to the glycosyl hydrolase 35 family.</text>
</comment>
<organism evidence="7 8">
    <name type="scientific">Amazona aestiva</name>
    <name type="common">Blue-fronted Amazon parrot</name>
    <dbReference type="NCBI Taxonomy" id="12930"/>
    <lineage>
        <taxon>Eukaryota</taxon>
        <taxon>Metazoa</taxon>
        <taxon>Chordata</taxon>
        <taxon>Craniata</taxon>
        <taxon>Vertebrata</taxon>
        <taxon>Euteleostomi</taxon>
        <taxon>Archelosauria</taxon>
        <taxon>Archosauria</taxon>
        <taxon>Dinosauria</taxon>
        <taxon>Saurischia</taxon>
        <taxon>Theropoda</taxon>
        <taxon>Coelurosauria</taxon>
        <taxon>Aves</taxon>
        <taxon>Neognathae</taxon>
        <taxon>Neoaves</taxon>
        <taxon>Telluraves</taxon>
        <taxon>Australaves</taxon>
        <taxon>Psittaciformes</taxon>
        <taxon>Psittacidae</taxon>
        <taxon>Amazona</taxon>
    </lineage>
</organism>
<reference evidence="7 8" key="1">
    <citation type="submission" date="2015-10" db="EMBL/GenBank/DDBJ databases">
        <authorList>
            <person name="Gilbert D.G."/>
        </authorList>
    </citation>
    <scope>NUCLEOTIDE SEQUENCE [LARGE SCALE GENOMIC DNA]</scope>
    <source>
        <strain evidence="7">FVVF132</strain>
    </source>
</reference>
<keyword evidence="3" id="KW-0326">Glycosidase</keyword>
<dbReference type="AlphaFoldDB" id="A0A0Q3Q9C7"/>
<feature type="domain" description="Beta-galactosidase 1-like first all-beta" evidence="5">
    <location>
        <begin position="127"/>
        <end position="199"/>
    </location>
</feature>
<dbReference type="InterPro" id="IPR001944">
    <property type="entry name" value="Glycoside_Hdrlase_35"/>
</dbReference>
<accession>A0A0Q3Q9C7</accession>
<dbReference type="InterPro" id="IPR008979">
    <property type="entry name" value="Galactose-bd-like_sf"/>
</dbReference>
<dbReference type="Proteomes" id="UP000051836">
    <property type="component" value="Unassembled WGS sequence"/>
</dbReference>
<dbReference type="InterPro" id="IPR048912">
    <property type="entry name" value="BetaGal1-like_ABD1"/>
</dbReference>
<dbReference type="PANTHER" id="PTHR23421">
    <property type="entry name" value="BETA-GALACTOSIDASE RELATED"/>
    <property type="match status" value="1"/>
</dbReference>
<dbReference type="InterPro" id="IPR017853">
    <property type="entry name" value="GH"/>
</dbReference>
<protein>
    <submittedName>
        <fullName evidence="7">Uncharacterized protein</fullName>
    </submittedName>
</protein>
<evidence type="ECO:0000256" key="1">
    <source>
        <dbReference type="ARBA" id="ARBA00009809"/>
    </source>
</evidence>
<gene>
    <name evidence="7" type="ORF">AAES_44632</name>
</gene>
<evidence type="ECO:0000256" key="2">
    <source>
        <dbReference type="ARBA" id="ARBA00022801"/>
    </source>
</evidence>
<evidence type="ECO:0000256" key="3">
    <source>
        <dbReference type="ARBA" id="ARBA00023295"/>
    </source>
</evidence>
<evidence type="ECO:0000259" key="6">
    <source>
        <dbReference type="Pfam" id="PF21467"/>
    </source>
</evidence>
<sequence length="343" mass="38549">MDKFVSLQNISEDSIIEQCANMPYMPQPTSYDYDAPLSEAGDLTEKYFALRKVIGMVSVPRMCFLETSLAYCKHSHSCYNQLPEGLIPPTTPKFAYGKVRLQKVGTVVEVLDRLSHAGPVRSTYPLTFVELKQVPQGVLERDKSLSINITGKAGANLDIVVENMGRVNFGRYNNDFKGLVSNLTLDEDILADWEIYPLDIDGAVNHDINRHLDQPKRSVGDPLSYEAPTFYTGTLSIPEGIPDLPQDTYVKFPGWTKGQIWINGFNLGRYWPVRGPQLTLFVPRNILVSSVPNNITVLELEHSPCSTQACEIEFVDKPSINGTTQYKSYAPQLFARDLWLNHL</sequence>
<dbReference type="InterPro" id="IPR031330">
    <property type="entry name" value="Gly_Hdrlase_35_cat"/>
</dbReference>